<proteinExistence type="predicted"/>
<evidence type="ECO:0000313" key="3">
    <source>
        <dbReference type="EMBL" id="GKV16889.1"/>
    </source>
</evidence>
<sequence length="541" mass="62600">MAFIEGRQLVDGVVIANEIIDEVKRRKKRCLLFKVDFEKAYDKRRWIHECLSSSSVSVLINGSPTKQFPVSKGIRQGDPLSPFLFLIVAEGLSGLVSSVVEKKLYKGVTVGLKINFAKSQLMGVGIEESWRVEMAYRLCCKEGDFPFKYLGIPIGGNNRRVAMWQPMVDSFKRKLTSWKGRHLSMGGRITLINSMLSSLPVFLMSTYVIPKENKEGLWKSIIIEKYGKGGGHWQDWDKEHRAASSIWWRDVCSLNTVDRENVGWLTEGFRISIGEGKESTCNQMGKNINGSWEWNLVWRRKLFNWEAEEAKQLQRMITDVKISQGKPDAWEWVHDEDGHYSTKTAYSLLTQEQRGSRGTEIFRRIWNPLFPSKVSAFNWQLVLDRIPTRMNLLRRGITKDMEEGRCAICGEADENAGHLFLNCKCAHWIWKACAKWWGAKISFGTNCRNTFQNFGAWTKNKHTREGWNCIWNTVIWSIWPSRDQKIFQDKEINLGKLFELIQLRSFLWIKATNDRYAFSLTDWLINPIVCLKVTNGSGRFH</sequence>
<keyword evidence="4" id="KW-1185">Reference proteome</keyword>
<feature type="domain" description="Reverse transcriptase" evidence="1">
    <location>
        <begin position="2"/>
        <end position="98"/>
    </location>
</feature>
<dbReference type="Pfam" id="PF13966">
    <property type="entry name" value="zf-RVT"/>
    <property type="match status" value="1"/>
</dbReference>
<dbReference type="AlphaFoldDB" id="A0AAV5JZV1"/>
<dbReference type="EMBL" id="BPVZ01000046">
    <property type="protein sequence ID" value="GKV16889.1"/>
    <property type="molecule type" value="Genomic_DNA"/>
</dbReference>
<evidence type="ECO:0000259" key="2">
    <source>
        <dbReference type="Pfam" id="PF13966"/>
    </source>
</evidence>
<reference evidence="3 4" key="1">
    <citation type="journal article" date="2021" name="Commun. Biol.">
        <title>The genome of Shorea leprosula (Dipterocarpaceae) highlights the ecological relevance of drought in aseasonal tropical rainforests.</title>
        <authorList>
            <person name="Ng K.K.S."/>
            <person name="Kobayashi M.J."/>
            <person name="Fawcett J.A."/>
            <person name="Hatakeyama M."/>
            <person name="Paape T."/>
            <person name="Ng C.H."/>
            <person name="Ang C.C."/>
            <person name="Tnah L.H."/>
            <person name="Lee C.T."/>
            <person name="Nishiyama T."/>
            <person name="Sese J."/>
            <person name="O'Brien M.J."/>
            <person name="Copetti D."/>
            <person name="Mohd Noor M.I."/>
            <person name="Ong R.C."/>
            <person name="Putra M."/>
            <person name="Sireger I.Z."/>
            <person name="Indrioko S."/>
            <person name="Kosugi Y."/>
            <person name="Izuno A."/>
            <person name="Isagi Y."/>
            <person name="Lee S.L."/>
            <person name="Shimizu K.K."/>
        </authorList>
    </citation>
    <scope>NUCLEOTIDE SEQUENCE [LARGE SCALE GENOMIC DNA]</scope>
    <source>
        <strain evidence="3">214</strain>
    </source>
</reference>
<protein>
    <recommendedName>
        <fullName evidence="5">Reverse transcriptase domain-containing protein</fullName>
    </recommendedName>
</protein>
<dbReference type="Proteomes" id="UP001054252">
    <property type="component" value="Unassembled WGS sequence"/>
</dbReference>
<dbReference type="InterPro" id="IPR026960">
    <property type="entry name" value="RVT-Znf"/>
</dbReference>
<dbReference type="Pfam" id="PF00078">
    <property type="entry name" value="RVT_1"/>
    <property type="match status" value="1"/>
</dbReference>
<evidence type="ECO:0000259" key="1">
    <source>
        <dbReference type="Pfam" id="PF00078"/>
    </source>
</evidence>
<evidence type="ECO:0000313" key="4">
    <source>
        <dbReference type="Proteomes" id="UP001054252"/>
    </source>
</evidence>
<organism evidence="3 4">
    <name type="scientific">Rubroshorea leprosula</name>
    <dbReference type="NCBI Taxonomy" id="152421"/>
    <lineage>
        <taxon>Eukaryota</taxon>
        <taxon>Viridiplantae</taxon>
        <taxon>Streptophyta</taxon>
        <taxon>Embryophyta</taxon>
        <taxon>Tracheophyta</taxon>
        <taxon>Spermatophyta</taxon>
        <taxon>Magnoliopsida</taxon>
        <taxon>eudicotyledons</taxon>
        <taxon>Gunneridae</taxon>
        <taxon>Pentapetalae</taxon>
        <taxon>rosids</taxon>
        <taxon>malvids</taxon>
        <taxon>Malvales</taxon>
        <taxon>Dipterocarpaceae</taxon>
        <taxon>Rubroshorea</taxon>
    </lineage>
</organism>
<dbReference type="PANTHER" id="PTHR33116:SF78">
    <property type="entry name" value="OS12G0587133 PROTEIN"/>
    <property type="match status" value="1"/>
</dbReference>
<evidence type="ECO:0008006" key="5">
    <source>
        <dbReference type="Google" id="ProtNLM"/>
    </source>
</evidence>
<name>A0AAV5JZV1_9ROSI</name>
<feature type="domain" description="Reverse transcriptase zinc-binding" evidence="2">
    <location>
        <begin position="340"/>
        <end position="430"/>
    </location>
</feature>
<accession>A0AAV5JZV1</accession>
<dbReference type="PANTHER" id="PTHR33116">
    <property type="entry name" value="REVERSE TRANSCRIPTASE ZINC-BINDING DOMAIN-CONTAINING PROTEIN-RELATED-RELATED"/>
    <property type="match status" value="1"/>
</dbReference>
<dbReference type="InterPro" id="IPR000477">
    <property type="entry name" value="RT_dom"/>
</dbReference>
<comment type="caution">
    <text evidence="3">The sequence shown here is derived from an EMBL/GenBank/DDBJ whole genome shotgun (WGS) entry which is preliminary data.</text>
</comment>
<gene>
    <name evidence="3" type="ORF">SLEP1_g27459</name>
</gene>